<sequence>MPETIDEQQPGFDGLVPSDKQRISREAVIEAGLRYLRESGTDSICKVCISHAGSCCIDCLHLQDRVGCQRRNTGCTAWLCGFHNFLLYELDQLEAWNRFWDEVPGQDYRTDETPAFLYMSRSLSAPDFRLVSEAFASDLEELAVKHVALGFIFTLREKLDKQVERAALYRDDPRYSTEINRRIQELSYPFYRFRAALHDYRLRAADRDGA</sequence>
<proteinExistence type="predicted"/>
<reference evidence="1 2" key="1">
    <citation type="submission" date="2020-01" db="EMBL/GenBank/DDBJ databases">
        <title>Paenibacillus soybeanensis sp. nov. isolated from the nodules of soybean (Glycine max(L.) Merr).</title>
        <authorList>
            <person name="Wang H."/>
        </authorList>
    </citation>
    <scope>NUCLEOTIDE SEQUENCE [LARGE SCALE GENOMIC DNA]</scope>
    <source>
        <strain evidence="1 2">T1</strain>
    </source>
</reference>
<organism evidence="1 2">
    <name type="scientific">Paenibacillus glycinis</name>
    <dbReference type="NCBI Taxonomy" id="2697035"/>
    <lineage>
        <taxon>Bacteria</taxon>
        <taxon>Bacillati</taxon>
        <taxon>Bacillota</taxon>
        <taxon>Bacilli</taxon>
        <taxon>Bacillales</taxon>
        <taxon>Paenibacillaceae</taxon>
        <taxon>Paenibacillus</taxon>
    </lineage>
</organism>
<evidence type="ECO:0000313" key="2">
    <source>
        <dbReference type="Proteomes" id="UP000665561"/>
    </source>
</evidence>
<protein>
    <recommendedName>
        <fullName evidence="3">DNA mismatch repair protein</fullName>
    </recommendedName>
</protein>
<keyword evidence="2" id="KW-1185">Reference proteome</keyword>
<dbReference type="Proteomes" id="UP000665561">
    <property type="component" value="Unassembled WGS sequence"/>
</dbReference>
<comment type="caution">
    <text evidence="1">The sequence shown here is derived from an EMBL/GenBank/DDBJ whole genome shotgun (WGS) entry which is preliminary data.</text>
</comment>
<evidence type="ECO:0000313" key="1">
    <source>
        <dbReference type="EMBL" id="NBD27142.1"/>
    </source>
</evidence>
<name>A0ABW9XWQ2_9BACL</name>
<gene>
    <name evidence="1" type="ORF">GT019_24990</name>
</gene>
<dbReference type="EMBL" id="JAAAMV010000025">
    <property type="protein sequence ID" value="NBD27142.1"/>
    <property type="molecule type" value="Genomic_DNA"/>
</dbReference>
<dbReference type="RefSeq" id="WP_161746158.1">
    <property type="nucleotide sequence ID" value="NZ_JAAAMV010000025.1"/>
</dbReference>
<accession>A0ABW9XWQ2</accession>
<evidence type="ECO:0008006" key="3">
    <source>
        <dbReference type="Google" id="ProtNLM"/>
    </source>
</evidence>